<dbReference type="RefSeq" id="WP_013157688.1">
    <property type="nucleotide sequence ID" value="NC_014212.1"/>
</dbReference>
<dbReference type="EMBL" id="CP002042">
    <property type="protein sequence ID" value="ADH63113.1"/>
    <property type="molecule type" value="Genomic_DNA"/>
</dbReference>
<dbReference type="AlphaFoldDB" id="D7BDW2"/>
<proteinExistence type="predicted"/>
<reference evidence="1 2" key="1">
    <citation type="journal article" date="2010" name="Stand. Genomic Sci.">
        <title>Complete genome sequence of Meiothermus silvanus type strain (VI-R2).</title>
        <authorList>
            <person name="Sikorski J."/>
            <person name="Tindall B.J."/>
            <person name="Lowry S."/>
            <person name="Lucas S."/>
            <person name="Nolan M."/>
            <person name="Copeland A."/>
            <person name="Glavina Del Rio T."/>
            <person name="Tice H."/>
            <person name="Cheng J.F."/>
            <person name="Han C."/>
            <person name="Pitluck S."/>
            <person name="Liolios K."/>
            <person name="Ivanova N."/>
            <person name="Mavromatis K."/>
            <person name="Mikhailova N."/>
            <person name="Pati A."/>
            <person name="Goodwin L."/>
            <person name="Chen A."/>
            <person name="Palaniappan K."/>
            <person name="Land M."/>
            <person name="Hauser L."/>
            <person name="Chang Y.J."/>
            <person name="Jeffries C.D."/>
            <person name="Rohde M."/>
            <person name="Goker M."/>
            <person name="Woyke T."/>
            <person name="Bristow J."/>
            <person name="Eisen J.A."/>
            <person name="Markowitz V."/>
            <person name="Hugenholtz P."/>
            <person name="Kyrpides N.C."/>
            <person name="Klenk H.P."/>
            <person name="Lapidus A."/>
        </authorList>
    </citation>
    <scope>NUCLEOTIDE SEQUENCE [LARGE SCALE GENOMIC DNA]</scope>
    <source>
        <strain evidence="2">ATCC 700542 / DSM 9946 / VI-R2</strain>
    </source>
</reference>
<accession>D7BDW2</accession>
<sequence>MPLPRNDPNHTSDKALYILDGILLPGNGLLPIWRGNRLDLYNGSLFGVDNQALLGGPNYCLAFDLHRSELRLYEFDLNLPPDLIADPVRLQLEESLTGPVVDASISFTLFNRGQLNVDATYSIGSRLEPYTSLYRFFINTIDPNRGLVDYTGETYLRRLDRIPATRQVLLPPNGGPYTPKQCLQAILDTYGVNYAPLPELRLLGAEGPFVIDTPGYAYFPPKAEDKTEPPSLLELIQRAVAPFEGYYLRINPFTNSLMLVPPPWAPEATAGPTLANADVLEIDPGEIDPSTVVNRCTVKSQGFSFTASPVAVMEPASFGFRGSLDPSKGADPLFTVLYPTPAELTGKKLNDAPIVYGKETRRGTLAIWPLQAQTVLGDQTLQVNWVLTTWIYEAGTGQYGGTTGYPKSGSKTIPLDGSSVELFKESVQLGAPLSYGHVWVYAAWDAQAQGVRLDYDLYLYSQSIGFGGSGIIVYGVRVELNGLARKLDKGDVVVATFGEVYDSAPGLSLSQSRYGLRQKTLDIDYQLTPDQAMAIAQNQVEKGLNPKQIYRVRQAANMRVRPEHLGRRVYIPRPDGAPGLLEGTVRAWRYLEAHSTGGVQADSEFELEVTRNVFGDVTNFTQYGEAIYGLSAYL</sequence>
<name>D7BDW2_ALLS1</name>
<dbReference type="STRING" id="526227.Mesil_1216"/>
<dbReference type="KEGG" id="msv:Mesil_1216"/>
<evidence type="ECO:0000313" key="1">
    <source>
        <dbReference type="EMBL" id="ADH63113.1"/>
    </source>
</evidence>
<gene>
    <name evidence="1" type="ordered locus">Mesil_1216</name>
</gene>
<dbReference type="OrthoDB" id="9882511at2"/>
<keyword evidence="2" id="KW-1185">Reference proteome</keyword>
<dbReference type="Proteomes" id="UP000001916">
    <property type="component" value="Chromosome"/>
</dbReference>
<organism evidence="1 2">
    <name type="scientific">Allomeiothermus silvanus (strain ATCC 700542 / DSM 9946 / NBRC 106475 / NCIMB 13440 / VI-R2)</name>
    <name type="common">Thermus silvanus</name>
    <dbReference type="NCBI Taxonomy" id="526227"/>
    <lineage>
        <taxon>Bacteria</taxon>
        <taxon>Thermotogati</taxon>
        <taxon>Deinococcota</taxon>
        <taxon>Deinococci</taxon>
        <taxon>Thermales</taxon>
        <taxon>Thermaceae</taxon>
        <taxon>Allomeiothermus</taxon>
    </lineage>
</organism>
<evidence type="ECO:0000313" key="2">
    <source>
        <dbReference type="Proteomes" id="UP000001916"/>
    </source>
</evidence>
<dbReference type="HOGENOM" id="CLU_431363_0_0_0"/>
<protein>
    <submittedName>
        <fullName evidence="1">Uncharacterized protein</fullName>
    </submittedName>
</protein>